<proteinExistence type="predicted"/>
<dbReference type="InterPro" id="IPR013658">
    <property type="entry name" value="SGL"/>
</dbReference>
<feature type="domain" description="SMP-30/Gluconolactonase/LRE-like region" evidence="2">
    <location>
        <begin position="33"/>
        <end position="288"/>
    </location>
</feature>
<keyword evidence="1" id="KW-0378">Hydrolase</keyword>
<dbReference type="PANTHER" id="PTHR47572:SF4">
    <property type="entry name" value="LACTONASE DRP35"/>
    <property type="match status" value="1"/>
</dbReference>
<evidence type="ECO:0000256" key="1">
    <source>
        <dbReference type="ARBA" id="ARBA00022801"/>
    </source>
</evidence>
<accession>A0ABT5YPZ6</accession>
<dbReference type="InterPro" id="IPR005511">
    <property type="entry name" value="SMP-30"/>
</dbReference>
<evidence type="ECO:0000259" key="2">
    <source>
        <dbReference type="Pfam" id="PF08450"/>
    </source>
</evidence>
<dbReference type="InterPro" id="IPR011042">
    <property type="entry name" value="6-blade_b-propeller_TolB-like"/>
</dbReference>
<organism evidence="3 4">
    <name type="scientific">Aquibaculum arenosum</name>
    <dbReference type="NCBI Taxonomy" id="3032591"/>
    <lineage>
        <taxon>Bacteria</taxon>
        <taxon>Pseudomonadati</taxon>
        <taxon>Pseudomonadota</taxon>
        <taxon>Alphaproteobacteria</taxon>
        <taxon>Rhodospirillales</taxon>
        <taxon>Rhodovibrionaceae</taxon>
        <taxon>Aquibaculum</taxon>
    </lineage>
</organism>
<comment type="caution">
    <text evidence="3">The sequence shown here is derived from an EMBL/GenBank/DDBJ whole genome shotgun (WGS) entry which is preliminary data.</text>
</comment>
<dbReference type="EMBL" id="JARHUD010000009">
    <property type="protein sequence ID" value="MDF2097052.1"/>
    <property type="molecule type" value="Genomic_DNA"/>
</dbReference>
<dbReference type="InterPro" id="IPR051262">
    <property type="entry name" value="SMP-30/CGR1_Lactonase"/>
</dbReference>
<keyword evidence="4" id="KW-1185">Reference proteome</keyword>
<dbReference type="RefSeq" id="WP_275823825.1">
    <property type="nucleotide sequence ID" value="NZ_JARHUD010000009.1"/>
</dbReference>
<dbReference type="PANTHER" id="PTHR47572">
    <property type="entry name" value="LIPOPROTEIN-RELATED"/>
    <property type="match status" value="1"/>
</dbReference>
<dbReference type="PRINTS" id="PR01790">
    <property type="entry name" value="SMP30FAMILY"/>
</dbReference>
<dbReference type="Pfam" id="PF08450">
    <property type="entry name" value="SGL"/>
    <property type="match status" value="1"/>
</dbReference>
<sequence>MADFPEYEVHDPRFRYLVLPNARLEELYRGCRWAEGPVWFNDANQLLFSDIPNQRLLRWEPEGGVSVFRQPSNFTNGNTRDRQGRLVSCEHGTRRVTRTEIDGSVTVLANSYDGKRLNSPNDVVVRSDGSIWFTDPTYGILSDYEGYKAEPEQASNNVYRIDPASGACRVVCDDFGQPNGLAFSPDERILYVADSAASHDERAPRHIRAFDVDEAGTLSNGRVFAEIDAGIPDGFRLDTQGNLWSSARDGIHCFAPDGTLLGKILVPQLVANLTFGGPRRNRLFITATESLYSVFVAATGAQVP</sequence>
<protein>
    <submittedName>
        <fullName evidence="3">SMP-30/gluconolactonase/LRE family protein</fullName>
    </submittedName>
</protein>
<evidence type="ECO:0000313" key="3">
    <source>
        <dbReference type="EMBL" id="MDF2097052.1"/>
    </source>
</evidence>
<name>A0ABT5YPZ6_9PROT</name>
<dbReference type="SUPFAM" id="SSF63829">
    <property type="entry name" value="Calcium-dependent phosphotriesterase"/>
    <property type="match status" value="1"/>
</dbReference>
<dbReference type="Proteomes" id="UP001215503">
    <property type="component" value="Unassembled WGS sequence"/>
</dbReference>
<gene>
    <name evidence="3" type="ORF">P2G67_13805</name>
</gene>
<evidence type="ECO:0000313" key="4">
    <source>
        <dbReference type="Proteomes" id="UP001215503"/>
    </source>
</evidence>
<dbReference type="Gene3D" id="2.120.10.30">
    <property type="entry name" value="TolB, C-terminal domain"/>
    <property type="match status" value="1"/>
</dbReference>
<reference evidence="3 4" key="1">
    <citation type="submission" date="2023-03" db="EMBL/GenBank/DDBJ databases">
        <title>Fodinicurvata sp. CAU 1616 isolated from sea sendiment.</title>
        <authorList>
            <person name="Kim W."/>
        </authorList>
    </citation>
    <scope>NUCLEOTIDE SEQUENCE [LARGE SCALE GENOMIC DNA]</scope>
    <source>
        <strain evidence="3 4">CAU 1616</strain>
    </source>
</reference>